<dbReference type="EMBL" id="JANPWB010000007">
    <property type="protein sequence ID" value="KAJ1172781.1"/>
    <property type="molecule type" value="Genomic_DNA"/>
</dbReference>
<keyword evidence="3" id="KW-1185">Reference proteome</keyword>
<name>A0AAV7T9N6_PLEWA</name>
<protein>
    <submittedName>
        <fullName evidence="2">Uncharacterized protein</fullName>
    </submittedName>
</protein>
<sequence>MTRIEAEMAALLQKLGSSLKDFCIPTKRLTSSEMEDDQSALEFPATPEPHEEQQEEFYELEKVEEATGLDKEALHHFGAKVTEGGGRSASKKLRGKLDPLPVQQVSHRRVYSLASRGPRHLQQCAETWVTEARKKCTKQLRGKLDPVQQVSHQRVYSLASRGPRHLQQCAET</sequence>
<evidence type="ECO:0000313" key="3">
    <source>
        <dbReference type="Proteomes" id="UP001066276"/>
    </source>
</evidence>
<reference evidence="2" key="1">
    <citation type="journal article" date="2022" name="bioRxiv">
        <title>Sequencing and chromosome-scale assembly of the giantPleurodeles waltlgenome.</title>
        <authorList>
            <person name="Brown T."/>
            <person name="Elewa A."/>
            <person name="Iarovenko S."/>
            <person name="Subramanian E."/>
            <person name="Araus A.J."/>
            <person name="Petzold A."/>
            <person name="Susuki M."/>
            <person name="Suzuki K.-i.T."/>
            <person name="Hayashi T."/>
            <person name="Toyoda A."/>
            <person name="Oliveira C."/>
            <person name="Osipova E."/>
            <person name="Leigh N.D."/>
            <person name="Simon A."/>
            <person name="Yun M.H."/>
        </authorList>
    </citation>
    <scope>NUCLEOTIDE SEQUENCE</scope>
    <source>
        <strain evidence="2">20211129_DDA</strain>
        <tissue evidence="2">Liver</tissue>
    </source>
</reference>
<organism evidence="2 3">
    <name type="scientific">Pleurodeles waltl</name>
    <name type="common">Iberian ribbed newt</name>
    <dbReference type="NCBI Taxonomy" id="8319"/>
    <lineage>
        <taxon>Eukaryota</taxon>
        <taxon>Metazoa</taxon>
        <taxon>Chordata</taxon>
        <taxon>Craniata</taxon>
        <taxon>Vertebrata</taxon>
        <taxon>Euteleostomi</taxon>
        <taxon>Amphibia</taxon>
        <taxon>Batrachia</taxon>
        <taxon>Caudata</taxon>
        <taxon>Salamandroidea</taxon>
        <taxon>Salamandridae</taxon>
        <taxon>Pleurodelinae</taxon>
        <taxon>Pleurodeles</taxon>
    </lineage>
</organism>
<comment type="caution">
    <text evidence="2">The sequence shown here is derived from an EMBL/GenBank/DDBJ whole genome shotgun (WGS) entry which is preliminary data.</text>
</comment>
<accession>A0AAV7T9N6</accession>
<gene>
    <name evidence="2" type="ORF">NDU88_004623</name>
</gene>
<evidence type="ECO:0000256" key="1">
    <source>
        <dbReference type="SAM" id="MobiDB-lite"/>
    </source>
</evidence>
<evidence type="ECO:0000313" key="2">
    <source>
        <dbReference type="EMBL" id="KAJ1172781.1"/>
    </source>
</evidence>
<dbReference type="Proteomes" id="UP001066276">
    <property type="component" value="Chromosome 4_1"/>
</dbReference>
<proteinExistence type="predicted"/>
<feature type="region of interest" description="Disordered" evidence="1">
    <location>
        <begin position="29"/>
        <end position="55"/>
    </location>
</feature>
<dbReference type="AlphaFoldDB" id="A0AAV7T9N6"/>